<accession>A0A8S1JTE6</accession>
<dbReference type="OMA" id="MLLHRKY"/>
<dbReference type="AlphaFoldDB" id="A0A8S1JTE6"/>
<keyword evidence="2" id="KW-1185">Reference proteome</keyword>
<evidence type="ECO:0000313" key="1">
    <source>
        <dbReference type="EMBL" id="CAD8043476.1"/>
    </source>
</evidence>
<proteinExistence type="predicted"/>
<comment type="caution">
    <text evidence="1">The sequence shown here is derived from an EMBL/GenBank/DDBJ whole genome shotgun (WGS) entry which is preliminary data.</text>
</comment>
<dbReference type="Proteomes" id="UP000688137">
    <property type="component" value="Unassembled WGS sequence"/>
</dbReference>
<gene>
    <name evidence="1" type="ORF">PPRIM_AZ9-3.1.T0050129</name>
</gene>
<evidence type="ECO:0000313" key="2">
    <source>
        <dbReference type="Proteomes" id="UP000688137"/>
    </source>
</evidence>
<organism evidence="1 2">
    <name type="scientific">Paramecium primaurelia</name>
    <dbReference type="NCBI Taxonomy" id="5886"/>
    <lineage>
        <taxon>Eukaryota</taxon>
        <taxon>Sar</taxon>
        <taxon>Alveolata</taxon>
        <taxon>Ciliophora</taxon>
        <taxon>Intramacronucleata</taxon>
        <taxon>Oligohymenophorea</taxon>
        <taxon>Peniculida</taxon>
        <taxon>Parameciidae</taxon>
        <taxon>Paramecium</taxon>
    </lineage>
</organism>
<sequence>MILSERNKPNMLLHRKYKQISLSQVLKKPLIIKSLPPIFVTSVQKSLKSNQQKSENCQSQRLSQPSILNKFNSFGAIGQLCTPSEKYPIQQQIVLLSSKKLDIRDKTKQTSYRKINVKPLQILTKKCYTEEEIEIDKVNKWSQTTFDEDQLLEYLNK</sequence>
<protein>
    <submittedName>
        <fullName evidence="1">Uncharacterized protein</fullName>
    </submittedName>
</protein>
<dbReference type="EMBL" id="CAJJDM010000002">
    <property type="protein sequence ID" value="CAD8043476.1"/>
    <property type="molecule type" value="Genomic_DNA"/>
</dbReference>
<name>A0A8S1JTE6_PARPR</name>
<reference evidence="1" key="1">
    <citation type="submission" date="2021-01" db="EMBL/GenBank/DDBJ databases">
        <authorList>
            <consortium name="Genoscope - CEA"/>
            <person name="William W."/>
        </authorList>
    </citation>
    <scope>NUCLEOTIDE SEQUENCE</scope>
</reference>